<evidence type="ECO:0000256" key="11">
    <source>
        <dbReference type="ARBA" id="ARBA00022989"/>
    </source>
</evidence>
<dbReference type="FunFam" id="3.30.40.10:FF:000287">
    <property type="entry name" value="RING finger membrane protein"/>
    <property type="match status" value="1"/>
</dbReference>
<feature type="transmembrane region" description="Helical" evidence="14">
    <location>
        <begin position="91"/>
        <end position="112"/>
    </location>
</feature>
<proteinExistence type="predicted"/>
<evidence type="ECO:0000256" key="14">
    <source>
        <dbReference type="SAM" id="Phobius"/>
    </source>
</evidence>
<dbReference type="PANTHER" id="PTHR13145">
    <property type="entry name" value="SSM4 PROTEIN"/>
    <property type="match status" value="1"/>
</dbReference>
<feature type="domain" description="RING-CH-type" evidence="15">
    <location>
        <begin position="1"/>
        <end position="63"/>
    </location>
</feature>
<feature type="transmembrane region" description="Helical" evidence="14">
    <location>
        <begin position="1065"/>
        <end position="1083"/>
    </location>
</feature>
<keyword evidence="17" id="KW-1185">Reference proteome</keyword>
<dbReference type="SUPFAM" id="SSF57850">
    <property type="entry name" value="RING/U-box"/>
    <property type="match status" value="1"/>
</dbReference>
<feature type="transmembrane region" description="Helical" evidence="14">
    <location>
        <begin position="1024"/>
        <end position="1045"/>
    </location>
</feature>
<dbReference type="eggNOG" id="KOG1609">
    <property type="taxonomic scope" value="Eukaryota"/>
</dbReference>
<keyword evidence="8" id="KW-0863">Zinc-finger</keyword>
<organism evidence="16 17">
    <name type="scientific">Candida orthopsilosis (strain 90-125)</name>
    <name type="common">Yeast</name>
    <dbReference type="NCBI Taxonomy" id="1136231"/>
    <lineage>
        <taxon>Eukaryota</taxon>
        <taxon>Fungi</taxon>
        <taxon>Dikarya</taxon>
        <taxon>Ascomycota</taxon>
        <taxon>Saccharomycotina</taxon>
        <taxon>Pichiomycetes</taxon>
        <taxon>Debaryomycetaceae</taxon>
        <taxon>Candida/Lodderomyces clade</taxon>
        <taxon>Candida</taxon>
    </lineage>
</organism>
<evidence type="ECO:0000256" key="12">
    <source>
        <dbReference type="ARBA" id="ARBA00023136"/>
    </source>
</evidence>
<evidence type="ECO:0000313" key="17">
    <source>
        <dbReference type="Proteomes" id="UP000005018"/>
    </source>
</evidence>
<dbReference type="GeneID" id="14541847"/>
<reference evidence="16 17" key="1">
    <citation type="journal article" date="2012" name="PLoS ONE">
        <title>Sequence and analysis of the genome of the pathogenic yeast Candida orthopsilosis.</title>
        <authorList>
            <person name="Riccombeni A."/>
            <person name="Vidanes G."/>
            <person name="Proux-Wera E."/>
            <person name="Wolfe K.H."/>
            <person name="Butler G."/>
        </authorList>
    </citation>
    <scope>NUCLEOTIDE SEQUENCE [LARGE SCALE GENOMIC DNA]</scope>
    <source>
        <strain evidence="16 17">Co 90-125</strain>
    </source>
</reference>
<evidence type="ECO:0000256" key="13">
    <source>
        <dbReference type="SAM" id="Coils"/>
    </source>
</evidence>
<evidence type="ECO:0000256" key="5">
    <source>
        <dbReference type="ARBA" id="ARBA00022679"/>
    </source>
</evidence>
<feature type="transmembrane region" description="Helical" evidence="14">
    <location>
        <begin position="911"/>
        <end position="932"/>
    </location>
</feature>
<keyword evidence="12 14" id="KW-0472">Membrane</keyword>
<dbReference type="CDD" id="cd16702">
    <property type="entry name" value="RING_CH-C4HC3_MARCH6"/>
    <property type="match status" value="1"/>
</dbReference>
<feature type="transmembrane region" description="Helical" evidence="14">
    <location>
        <begin position="512"/>
        <end position="533"/>
    </location>
</feature>
<feature type="transmembrane region" description="Helical" evidence="14">
    <location>
        <begin position="474"/>
        <end position="492"/>
    </location>
</feature>
<name>H8XAB8_CANO9</name>
<protein>
    <recommendedName>
        <fullName evidence="4">RING-type E3 ubiquitin transferase</fullName>
        <ecNumber evidence="4">2.3.2.27</ecNumber>
    </recommendedName>
</protein>
<evidence type="ECO:0000256" key="3">
    <source>
        <dbReference type="ARBA" id="ARBA00004906"/>
    </source>
</evidence>
<accession>H8XAB8</accession>
<keyword evidence="13" id="KW-0175">Coiled coil</keyword>
<evidence type="ECO:0000256" key="10">
    <source>
        <dbReference type="ARBA" id="ARBA00022833"/>
    </source>
</evidence>
<dbReference type="KEGG" id="cot:CORT_0G04180"/>
<dbReference type="GO" id="GO:0005789">
    <property type="term" value="C:endoplasmic reticulum membrane"/>
    <property type="evidence" value="ECO:0007669"/>
    <property type="project" value="TreeGrafter"/>
</dbReference>
<dbReference type="RefSeq" id="XP_003871220.1">
    <property type="nucleotide sequence ID" value="XM_003871171.1"/>
</dbReference>
<keyword evidence="5" id="KW-0808">Transferase</keyword>
<keyword evidence="10" id="KW-0862">Zinc</keyword>
<feature type="transmembrane region" description="Helical" evidence="14">
    <location>
        <begin position="687"/>
        <end position="706"/>
    </location>
</feature>
<dbReference type="Pfam" id="PF12906">
    <property type="entry name" value="RINGv"/>
    <property type="match status" value="1"/>
</dbReference>
<evidence type="ECO:0000256" key="9">
    <source>
        <dbReference type="ARBA" id="ARBA00022786"/>
    </source>
</evidence>
<dbReference type="EMBL" id="HE681725">
    <property type="protein sequence ID" value="CCG25095.1"/>
    <property type="molecule type" value="Genomic_DNA"/>
</dbReference>
<feature type="transmembrane region" description="Helical" evidence="14">
    <location>
        <begin position="170"/>
        <end position="189"/>
    </location>
</feature>
<evidence type="ECO:0000313" key="16">
    <source>
        <dbReference type="EMBL" id="CCG25095.1"/>
    </source>
</evidence>
<dbReference type="InterPro" id="IPR013083">
    <property type="entry name" value="Znf_RING/FYVE/PHD"/>
</dbReference>
<dbReference type="AlphaFoldDB" id="H8XAB8"/>
<dbReference type="Proteomes" id="UP000005018">
    <property type="component" value="Chromosome 7"/>
</dbReference>
<dbReference type="GO" id="GO:0008270">
    <property type="term" value="F:zinc ion binding"/>
    <property type="evidence" value="ECO:0007669"/>
    <property type="project" value="UniProtKB-KW"/>
</dbReference>
<sequence length="1159" mass="133000">MVDIEHTCRICRMEGTPSEPLYHPCKCRGSIKYIHQDCLMEWLKHSNQSSEKCDICNTSYKFKVIYDPNMPRIIPFPLVWNKFIQVASSTVIKSISIFLYVLCIIIQVPIFWKFCGRVYTWAIDGRLPVNNPNFLDALYFGNFSISEFTQSSTSSQLALLKLRKFLSHTYFSGVRYILVGIIIHIALFVEREWVVRDEGYLKLLHRKIGKEPKTQLVDMLQNALDVLRRQENQNEREDVVQEANLNRAIDSLQNRGEQMNARYEEELRRAVNRGEIFNGDLQQNGDDHRHERHDDVEVIHEDDDNIVFDDAINQNEPPQDAHRVLVNDEPDSDDEAEVHQALEEDFEQMAQEEGNNNGGGAIGEIMEVFGIILNIKTPLFLMVVCDSIITAYLFLIYVVPYILGDLFVFVSGSAFKYIVAGVPEPNWNINIKTGYEFVDFSILTIQDYIVEPCVNTFKDLVYPNSAQYSLVDRVLVLSFGYAIIGITIHNIMKSLTSGRKPIVGSSRRVYKVLFELSSTAKVFVIFAIEIFFFPVYCGWLLDFCAAPLFLEKFTQATKSGTTFILFLTSIDSWTQVPYIRTSLYWASGTLYMLFFALFVGMVRNTILRPGVLYFIRSPDDPNARLIHDALVKPLGLQLSRIYLSAKVYTGFILFGIGGVTWGLRYMVAPSHGKYNVMLPMEFSLTPSGLIFMVPLGLSSAFIRQMLPLITKYVRMYWSRAFEISVHKLRLSHFILGRPVSYERGHTIYRNWKEQILATAKPDYTNPVTYRQAQEIFSTNQEINACFVPDGYYVRAPDNDTVSRKFIKKLFVPVTKDDKLLRDINENDLKQSGYETPSSEEEELNTDDAYCVVYRPPNFKLRCFALILMLWVFAVILILSVVLIALVMGRPLAVAQSGIFDNTLPLFSPGEINWKLADSVSLIYGLLLEFNILKLVDKYVEQKNQQGGGNEVDAEERPRARIFENLFGFVAGNANQQNRVAIVKVFALSLIVTLWFYWIASVHILCIDFPLQVWFKTSITKMEPMPTFVHFVASWWTLLPAIMYLVKTQARDLDFQQSIKSMGFGYLLLNYALIYIPGLSYTAWKISNKKTVTLRDVDIPGPGYFPVAWTSSFVLFALYRSLNNVIKFYDYIGQQIKAEKYVKGRAIVNDDEDVNEGERL</sequence>
<feature type="coiled-coil region" evidence="13">
    <location>
        <begin position="213"/>
        <end position="273"/>
    </location>
</feature>
<feature type="transmembrane region" description="Helical" evidence="14">
    <location>
        <begin position="647"/>
        <end position="667"/>
    </location>
</feature>
<feature type="transmembrane region" description="Helical" evidence="14">
    <location>
        <begin position="1103"/>
        <end position="1121"/>
    </location>
</feature>
<feature type="transmembrane region" description="Helical" evidence="14">
    <location>
        <begin position="583"/>
        <end position="602"/>
    </location>
</feature>
<evidence type="ECO:0000256" key="6">
    <source>
        <dbReference type="ARBA" id="ARBA00022692"/>
    </source>
</evidence>
<evidence type="ECO:0000256" key="8">
    <source>
        <dbReference type="ARBA" id="ARBA00022771"/>
    </source>
</evidence>
<dbReference type="GO" id="GO:0036503">
    <property type="term" value="P:ERAD pathway"/>
    <property type="evidence" value="ECO:0007669"/>
    <property type="project" value="TreeGrafter"/>
</dbReference>
<dbReference type="EC" id="2.3.2.27" evidence="4"/>
<dbReference type="Gene3D" id="3.30.40.10">
    <property type="entry name" value="Zinc/RING finger domain, C3HC4 (zinc finger)"/>
    <property type="match status" value="1"/>
</dbReference>
<dbReference type="InterPro" id="IPR011016">
    <property type="entry name" value="Znf_RING-CH"/>
</dbReference>
<evidence type="ECO:0000256" key="4">
    <source>
        <dbReference type="ARBA" id="ARBA00012483"/>
    </source>
</evidence>
<evidence type="ECO:0000256" key="2">
    <source>
        <dbReference type="ARBA" id="ARBA00004141"/>
    </source>
</evidence>
<dbReference type="HOGENOM" id="CLU_009000_0_0_1"/>
<feature type="transmembrane region" description="Helical" evidence="14">
    <location>
        <begin position="863"/>
        <end position="887"/>
    </location>
</feature>
<evidence type="ECO:0000259" key="15">
    <source>
        <dbReference type="PROSITE" id="PS51292"/>
    </source>
</evidence>
<dbReference type="OrthoDB" id="1108038at2759"/>
<comment type="catalytic activity">
    <reaction evidence="1">
        <text>S-ubiquitinyl-[E2 ubiquitin-conjugating enzyme]-L-cysteine + [acceptor protein]-L-lysine = [E2 ubiquitin-conjugating enzyme]-L-cysteine + N(6)-ubiquitinyl-[acceptor protein]-L-lysine.</text>
        <dbReference type="EC" id="2.3.2.27"/>
    </reaction>
</comment>
<keyword evidence="11 14" id="KW-1133">Transmembrane helix</keyword>
<gene>
    <name evidence="16" type="ORF">CORT_0G04180</name>
</gene>
<comment type="subcellular location">
    <subcellularLocation>
        <location evidence="2">Membrane</location>
        <topology evidence="2">Multi-pass membrane protein</topology>
    </subcellularLocation>
</comment>
<dbReference type="PROSITE" id="PS51292">
    <property type="entry name" value="ZF_RING_CH"/>
    <property type="match status" value="1"/>
</dbReference>
<dbReference type="GO" id="GO:0061630">
    <property type="term" value="F:ubiquitin protein ligase activity"/>
    <property type="evidence" value="ECO:0007669"/>
    <property type="project" value="UniProtKB-EC"/>
</dbReference>
<evidence type="ECO:0000256" key="1">
    <source>
        <dbReference type="ARBA" id="ARBA00000900"/>
    </source>
</evidence>
<keyword evidence="7" id="KW-0479">Metal-binding</keyword>
<dbReference type="SMART" id="SM00744">
    <property type="entry name" value="RINGv"/>
    <property type="match status" value="1"/>
</dbReference>
<keyword evidence="6 14" id="KW-0812">Transmembrane</keyword>
<keyword evidence="9" id="KW-0833">Ubl conjugation pathway</keyword>
<dbReference type="PANTHER" id="PTHR13145:SF0">
    <property type="entry name" value="E3 UBIQUITIN-PROTEIN LIGASE MARCHF6"/>
    <property type="match status" value="1"/>
</dbReference>
<feature type="transmembrane region" description="Helical" evidence="14">
    <location>
        <begin position="379"/>
        <end position="403"/>
    </location>
</feature>
<comment type="pathway">
    <text evidence="3">Protein modification; protein ubiquitination.</text>
</comment>
<feature type="transmembrane region" description="Helical" evidence="14">
    <location>
        <begin position="984"/>
        <end position="1004"/>
    </location>
</feature>
<evidence type="ECO:0000256" key="7">
    <source>
        <dbReference type="ARBA" id="ARBA00022723"/>
    </source>
</evidence>